<name>A0ABT0A3V1_9GAMM</name>
<gene>
    <name evidence="2" type="ORF">MQC88_06765</name>
</gene>
<proteinExistence type="predicted"/>
<evidence type="ECO:0000313" key="2">
    <source>
        <dbReference type="EMBL" id="MCJ0825659.1"/>
    </source>
</evidence>
<dbReference type="Gene3D" id="3.30.420.380">
    <property type="match status" value="1"/>
</dbReference>
<keyword evidence="1" id="KW-0812">Transmembrane</keyword>
<dbReference type="EMBL" id="JALGCL010000002">
    <property type="protein sequence ID" value="MCJ0825659.1"/>
    <property type="molecule type" value="Genomic_DNA"/>
</dbReference>
<comment type="caution">
    <text evidence="2">The sequence shown here is derived from an EMBL/GenBank/DDBJ whole genome shotgun (WGS) entry which is preliminary data.</text>
</comment>
<evidence type="ECO:0000256" key="1">
    <source>
        <dbReference type="SAM" id="Phobius"/>
    </source>
</evidence>
<dbReference type="InterPro" id="IPR052534">
    <property type="entry name" value="Extracell_DNA_Util/SecSys_Comp"/>
</dbReference>
<dbReference type="RefSeq" id="WP_243320395.1">
    <property type="nucleotide sequence ID" value="NZ_JALGCL010000002.1"/>
</dbReference>
<dbReference type="PANTHER" id="PTHR40278">
    <property type="entry name" value="DNA UTILIZATION PROTEIN HOFN"/>
    <property type="match status" value="1"/>
</dbReference>
<dbReference type="SUPFAM" id="SSF53067">
    <property type="entry name" value="Actin-like ATPase domain"/>
    <property type="match status" value="1"/>
</dbReference>
<dbReference type="Proteomes" id="UP001165423">
    <property type="component" value="Unassembled WGS sequence"/>
</dbReference>
<feature type="transmembrane region" description="Helical" evidence="1">
    <location>
        <begin position="214"/>
        <end position="235"/>
    </location>
</feature>
<keyword evidence="1" id="KW-0472">Membrane</keyword>
<dbReference type="PANTHER" id="PTHR40278:SF1">
    <property type="entry name" value="DNA UTILIZATION PROTEIN HOFN"/>
    <property type="match status" value="1"/>
</dbReference>
<sequence length="382" mass="41338">MTSLRDRMGRQLARWTGTGGFFAWWGHSLAAWLPRRWRLALGLDRGRLLLQADGDAVQLRLQDGDGMRDLARVPDLAAAGADVLATLLSPELAELPRWLLLPAASGLRRRLLLPAAAAERLRDVVAFEIDRQTPFAADAVAFDARLLGRRGSDGQLDAELVVVPREALSAQLDALGPLAGQLAGIDVAGGSGTPLGVNLLPQAQRRQQLDPWRAWNWVFGALALLALAMMLWQVLDNRDRAAQALQARADREARAARAVALQRQQLVDLVEGRAFLDRLRNARPTAIEVLDALARRLPDNTYLEKLAIENDRLLLIGLSSEASALVGRLEGARPWRSPALTGALQPDPRSGRDRFTLTADLAIAPAAAPAPAAPEPADAGHD</sequence>
<dbReference type="Pfam" id="PF05137">
    <property type="entry name" value="PilN"/>
    <property type="match status" value="1"/>
</dbReference>
<dbReference type="InterPro" id="IPR043129">
    <property type="entry name" value="ATPase_NBD"/>
</dbReference>
<protein>
    <submittedName>
        <fullName evidence="2">PilN domain-containing protein</fullName>
    </submittedName>
</protein>
<reference evidence="2 3" key="1">
    <citation type="submission" date="2022-03" db="EMBL/GenBank/DDBJ databases">
        <title>Luteimonas soily sp. nov., a novel bacterium isolated from the soil.</title>
        <authorList>
            <person name="Zhang X."/>
        </authorList>
    </citation>
    <scope>NUCLEOTIDE SEQUENCE [LARGE SCALE GENOMIC DNA]</scope>
    <source>
        <strain evidence="2 3">50</strain>
    </source>
</reference>
<evidence type="ECO:0000313" key="3">
    <source>
        <dbReference type="Proteomes" id="UP001165423"/>
    </source>
</evidence>
<keyword evidence="3" id="KW-1185">Reference proteome</keyword>
<accession>A0ABT0A3V1</accession>
<organism evidence="2 3">
    <name type="scientific">Cognatiluteimonas sedimenti</name>
    <dbReference type="NCBI Taxonomy" id="2927791"/>
    <lineage>
        <taxon>Bacteria</taxon>
        <taxon>Pseudomonadati</taxon>
        <taxon>Pseudomonadota</taxon>
        <taxon>Gammaproteobacteria</taxon>
        <taxon>Lysobacterales</taxon>
        <taxon>Lysobacteraceae</taxon>
        <taxon>Cognatiluteimonas</taxon>
    </lineage>
</organism>
<dbReference type="InterPro" id="IPR007813">
    <property type="entry name" value="PilN"/>
</dbReference>
<keyword evidence="1" id="KW-1133">Transmembrane helix</keyword>